<evidence type="ECO:0000256" key="2">
    <source>
        <dbReference type="ARBA" id="ARBA00001946"/>
    </source>
</evidence>
<dbReference type="Pfam" id="PF02110">
    <property type="entry name" value="HK"/>
    <property type="match status" value="1"/>
</dbReference>
<keyword evidence="7 11" id="KW-0418">Kinase</keyword>
<comment type="similarity">
    <text evidence="11">Belongs to the Thz kinase family.</text>
</comment>
<dbReference type="PIRSF" id="PIRSF000513">
    <property type="entry name" value="Thz_kinase"/>
    <property type="match status" value="1"/>
</dbReference>
<reference evidence="12 13" key="1">
    <citation type="submission" date="2020-08" db="EMBL/GenBank/DDBJ databases">
        <title>A Genomic Blueprint of the Chicken Gut Microbiome.</title>
        <authorList>
            <person name="Gilroy R."/>
            <person name="Ravi A."/>
            <person name="Getino M."/>
            <person name="Pursley I."/>
            <person name="Horton D.L."/>
            <person name="Alikhan N.-F."/>
            <person name="Baker D."/>
            <person name="Gharbi K."/>
            <person name="Hall N."/>
            <person name="Watson M."/>
            <person name="Adriaenssens E.M."/>
            <person name="Foster-Nyarko E."/>
            <person name="Jarju S."/>
            <person name="Secka A."/>
            <person name="Antonio M."/>
            <person name="Oren A."/>
            <person name="Chaudhuri R."/>
            <person name="La Ragione R.M."/>
            <person name="Hildebrand F."/>
            <person name="Pallen M.J."/>
        </authorList>
    </citation>
    <scope>NUCLEOTIDE SEQUENCE [LARGE SCALE GENOMIC DNA]</scope>
    <source>
        <strain evidence="12 13">Sa1YVA5</strain>
    </source>
</reference>
<dbReference type="GO" id="GO:0000287">
    <property type="term" value="F:magnesium ion binding"/>
    <property type="evidence" value="ECO:0007669"/>
    <property type="project" value="UniProtKB-UniRule"/>
</dbReference>
<dbReference type="GO" id="GO:0004417">
    <property type="term" value="F:hydroxyethylthiazole kinase activity"/>
    <property type="evidence" value="ECO:0007669"/>
    <property type="project" value="UniProtKB-UniRule"/>
</dbReference>
<keyword evidence="5 11" id="KW-0479">Metal-binding</keyword>
<feature type="binding site" evidence="11">
    <location>
        <position position="165"/>
    </location>
    <ligand>
        <name>ATP</name>
        <dbReference type="ChEBI" id="CHEBI:30616"/>
    </ligand>
</feature>
<dbReference type="EMBL" id="JACSPR010000013">
    <property type="protein sequence ID" value="MBD8031286.1"/>
    <property type="molecule type" value="Genomic_DNA"/>
</dbReference>
<evidence type="ECO:0000256" key="7">
    <source>
        <dbReference type="ARBA" id="ARBA00022777"/>
    </source>
</evidence>
<evidence type="ECO:0000256" key="8">
    <source>
        <dbReference type="ARBA" id="ARBA00022840"/>
    </source>
</evidence>
<dbReference type="GO" id="GO:0009229">
    <property type="term" value="P:thiamine diphosphate biosynthetic process"/>
    <property type="evidence" value="ECO:0007669"/>
    <property type="project" value="UniProtKB-UniRule"/>
</dbReference>
<dbReference type="Proteomes" id="UP000650224">
    <property type="component" value="Unassembled WGS sequence"/>
</dbReference>
<dbReference type="GO" id="GO:0005524">
    <property type="term" value="F:ATP binding"/>
    <property type="evidence" value="ECO:0007669"/>
    <property type="project" value="UniProtKB-UniRule"/>
</dbReference>
<keyword evidence="9 11" id="KW-0460">Magnesium</keyword>
<comment type="function">
    <text evidence="11">Catalyzes the phosphorylation of the hydroxyl group of 4-methyl-5-beta-hydroxyethylthiazole (THZ).</text>
</comment>
<feature type="binding site" evidence="11">
    <location>
        <position position="44"/>
    </location>
    <ligand>
        <name>substrate</name>
    </ligand>
</feature>
<proteinExistence type="inferred from homology"/>
<dbReference type="Gene3D" id="3.40.1190.20">
    <property type="match status" value="1"/>
</dbReference>
<dbReference type="SUPFAM" id="SSF53613">
    <property type="entry name" value="Ribokinase-like"/>
    <property type="match status" value="1"/>
</dbReference>
<feature type="binding site" evidence="11">
    <location>
        <position position="192"/>
    </location>
    <ligand>
        <name>substrate</name>
    </ligand>
</feature>
<keyword evidence="13" id="KW-1185">Reference proteome</keyword>
<gene>
    <name evidence="11 12" type="primary">thiM</name>
    <name evidence="12" type="ORF">H9627_13340</name>
</gene>
<dbReference type="UniPathway" id="UPA00060">
    <property type="reaction ID" value="UER00139"/>
</dbReference>
<dbReference type="CDD" id="cd01170">
    <property type="entry name" value="THZ_kinase"/>
    <property type="match status" value="1"/>
</dbReference>
<dbReference type="PRINTS" id="PR01099">
    <property type="entry name" value="HYETHTZKNASE"/>
</dbReference>
<evidence type="ECO:0000313" key="12">
    <source>
        <dbReference type="EMBL" id="MBD8031286.1"/>
    </source>
</evidence>
<evidence type="ECO:0000256" key="1">
    <source>
        <dbReference type="ARBA" id="ARBA00001771"/>
    </source>
</evidence>
<comment type="catalytic activity">
    <reaction evidence="1 11">
        <text>5-(2-hydroxyethyl)-4-methylthiazole + ATP = 4-methyl-5-(2-phosphooxyethyl)-thiazole + ADP + H(+)</text>
        <dbReference type="Rhea" id="RHEA:24212"/>
        <dbReference type="ChEBI" id="CHEBI:15378"/>
        <dbReference type="ChEBI" id="CHEBI:17957"/>
        <dbReference type="ChEBI" id="CHEBI:30616"/>
        <dbReference type="ChEBI" id="CHEBI:58296"/>
        <dbReference type="ChEBI" id="CHEBI:456216"/>
        <dbReference type="EC" id="2.7.1.50"/>
    </reaction>
</comment>
<feature type="binding site" evidence="11">
    <location>
        <position position="119"/>
    </location>
    <ligand>
        <name>ATP</name>
        <dbReference type="ChEBI" id="CHEBI:30616"/>
    </ligand>
</feature>
<dbReference type="InterPro" id="IPR000417">
    <property type="entry name" value="Hyethyz_kinase"/>
</dbReference>
<dbReference type="AlphaFoldDB" id="A0A8I0HGB3"/>
<dbReference type="GO" id="GO:0009228">
    <property type="term" value="P:thiamine biosynthetic process"/>
    <property type="evidence" value="ECO:0007669"/>
    <property type="project" value="UniProtKB-KW"/>
</dbReference>
<keyword evidence="10 11" id="KW-0784">Thiamine biosynthesis</keyword>
<organism evidence="12 13">
    <name type="scientific">Corynebacterium gallinarum</name>
    <dbReference type="NCBI Taxonomy" id="2762214"/>
    <lineage>
        <taxon>Bacteria</taxon>
        <taxon>Bacillati</taxon>
        <taxon>Actinomycetota</taxon>
        <taxon>Actinomycetes</taxon>
        <taxon>Mycobacteriales</taxon>
        <taxon>Corynebacteriaceae</taxon>
        <taxon>Corynebacterium</taxon>
    </lineage>
</organism>
<keyword evidence="4 11" id="KW-0808">Transferase</keyword>
<sequence>MADSYLHAPTQVRTTTPLVQCLTNAVVMQFTANALLAIGASPAMVDTPAESFDFAGVADGVLINAGTPSAEQYAGMNRAVDGANAAGTPWVLDPVGVGGLAERSAFLRDSVDKQPAAIRGNASEIVALAGLGAGGRGVDATDEVADALEAAQLLARRTGGVVAVTGPEDLIVSEGRVSWLRSGDPMLQLVIGTGCALGALTAAYLGATRDTDISPHDAVIAAHAHLGAAGHIAATRATAPGSFAVALLDALHQLDRHQLENLTHLREENR</sequence>
<dbReference type="HAMAP" id="MF_00228">
    <property type="entry name" value="Thz_kinase"/>
    <property type="match status" value="1"/>
</dbReference>
<protein>
    <recommendedName>
        <fullName evidence="11">Hydroxyethylthiazole kinase</fullName>
        <ecNumber evidence="11">2.7.1.50</ecNumber>
    </recommendedName>
    <alternativeName>
        <fullName evidence="11">4-methyl-5-beta-hydroxyethylthiazole kinase</fullName>
        <shortName evidence="11">TH kinase</shortName>
        <shortName evidence="11">Thz kinase</shortName>
    </alternativeName>
</protein>
<accession>A0A8I0HGB3</accession>
<evidence type="ECO:0000256" key="4">
    <source>
        <dbReference type="ARBA" id="ARBA00022679"/>
    </source>
</evidence>
<evidence type="ECO:0000256" key="3">
    <source>
        <dbReference type="ARBA" id="ARBA00004868"/>
    </source>
</evidence>
<dbReference type="InterPro" id="IPR029056">
    <property type="entry name" value="Ribokinase-like"/>
</dbReference>
<evidence type="ECO:0000256" key="11">
    <source>
        <dbReference type="HAMAP-Rule" id="MF_00228"/>
    </source>
</evidence>
<keyword evidence="8 11" id="KW-0067">ATP-binding</keyword>
<dbReference type="NCBIfam" id="NF006830">
    <property type="entry name" value="PRK09355.1"/>
    <property type="match status" value="1"/>
</dbReference>
<evidence type="ECO:0000256" key="10">
    <source>
        <dbReference type="ARBA" id="ARBA00022977"/>
    </source>
</evidence>
<evidence type="ECO:0000256" key="6">
    <source>
        <dbReference type="ARBA" id="ARBA00022741"/>
    </source>
</evidence>
<dbReference type="RefSeq" id="WP_191734518.1">
    <property type="nucleotide sequence ID" value="NZ_JACSPR010000013.1"/>
</dbReference>
<comment type="caution">
    <text evidence="12">The sequence shown here is derived from an EMBL/GenBank/DDBJ whole genome shotgun (WGS) entry which is preliminary data.</text>
</comment>
<evidence type="ECO:0000313" key="13">
    <source>
        <dbReference type="Proteomes" id="UP000650224"/>
    </source>
</evidence>
<evidence type="ECO:0000256" key="9">
    <source>
        <dbReference type="ARBA" id="ARBA00022842"/>
    </source>
</evidence>
<comment type="pathway">
    <text evidence="3 11">Cofactor biosynthesis; thiamine diphosphate biosynthesis; 4-methyl-5-(2-phosphoethyl)-thiazole from 5-(2-hydroxyethyl)-4-methylthiazole: step 1/1.</text>
</comment>
<keyword evidence="6 11" id="KW-0547">Nucleotide-binding</keyword>
<evidence type="ECO:0000256" key="5">
    <source>
        <dbReference type="ARBA" id="ARBA00022723"/>
    </source>
</evidence>
<comment type="cofactor">
    <cofactor evidence="2 11">
        <name>Mg(2+)</name>
        <dbReference type="ChEBI" id="CHEBI:18420"/>
    </cofactor>
</comment>
<dbReference type="EC" id="2.7.1.50" evidence="11"/>
<name>A0A8I0HGB3_9CORY</name>